<dbReference type="Proteomes" id="UP000430634">
    <property type="component" value="Unassembled WGS sequence"/>
</dbReference>
<dbReference type="InterPro" id="IPR002102">
    <property type="entry name" value="Cohesin_dom"/>
</dbReference>
<reference evidence="5 6" key="3">
    <citation type="submission" date="2019-11" db="EMBL/GenBank/DDBJ databases">
        <title>Type strains purchased from KCTC, JCM and DSMZ.</title>
        <authorList>
            <person name="Lu H."/>
        </authorList>
    </citation>
    <scope>NUCLEOTIDE SEQUENCE [LARGE SCALE GENOMIC DNA]</scope>
    <source>
        <strain evidence="5 6">KCTC 52429</strain>
    </source>
</reference>
<evidence type="ECO:0000313" key="4">
    <source>
        <dbReference type="EMBL" id="GGC20271.1"/>
    </source>
</evidence>
<dbReference type="Proteomes" id="UP000622638">
    <property type="component" value="Unassembled WGS sequence"/>
</dbReference>
<gene>
    <name evidence="4" type="ORF">GCM10011572_47030</name>
    <name evidence="5" type="ORF">GM672_21015</name>
</gene>
<keyword evidence="7" id="KW-1185">Reference proteome</keyword>
<protein>
    <submittedName>
        <fullName evidence="5">PEP-CTERM sorting domain-containing protein</fullName>
    </submittedName>
</protein>
<evidence type="ECO:0000256" key="1">
    <source>
        <dbReference type="SAM" id="SignalP"/>
    </source>
</evidence>
<feature type="signal peptide" evidence="1">
    <location>
        <begin position="1"/>
        <end position="26"/>
    </location>
</feature>
<dbReference type="Gene3D" id="2.60.40.680">
    <property type="match status" value="1"/>
</dbReference>
<dbReference type="Pfam" id="PF07589">
    <property type="entry name" value="PEP-CTERM"/>
    <property type="match status" value="1"/>
</dbReference>
<dbReference type="CDD" id="cd08547">
    <property type="entry name" value="Type_II_cohesin"/>
    <property type="match status" value="1"/>
</dbReference>
<dbReference type="EMBL" id="BMKG01000028">
    <property type="protein sequence ID" value="GGC20271.1"/>
    <property type="molecule type" value="Genomic_DNA"/>
</dbReference>
<evidence type="ECO:0000313" key="6">
    <source>
        <dbReference type="Proteomes" id="UP000430634"/>
    </source>
</evidence>
<accession>A0A6I3T173</accession>
<dbReference type="NCBIfam" id="TIGR02595">
    <property type="entry name" value="PEP_CTERM"/>
    <property type="match status" value="1"/>
</dbReference>
<organism evidence="5 6">
    <name type="scientific">Pseudoduganella buxea</name>
    <dbReference type="NCBI Taxonomy" id="1949069"/>
    <lineage>
        <taxon>Bacteria</taxon>
        <taxon>Pseudomonadati</taxon>
        <taxon>Pseudomonadota</taxon>
        <taxon>Betaproteobacteria</taxon>
        <taxon>Burkholderiales</taxon>
        <taxon>Oxalobacteraceae</taxon>
        <taxon>Telluria group</taxon>
        <taxon>Pseudoduganella</taxon>
    </lineage>
</organism>
<sequence length="188" mass="19164">MNSWQTWKNRLVVATLLGAAACAAQAETVVSIDASPNPAIVGSTVDLSVLIDDASDLYAYQFSLSYDPAVLRATAVTEGAFLGTGGATYGGYDVIDNGAGKVSFVFNTLLGPTAGVSGSGALAHIRFDVIGYGTTPLAFSDGIFLDSNLADVAVTYTAAPLAAVPEPGTWLMLGVGLAGLATLRRRAA</sequence>
<dbReference type="GO" id="GO:0030246">
    <property type="term" value="F:carbohydrate binding"/>
    <property type="evidence" value="ECO:0007669"/>
    <property type="project" value="InterPro"/>
</dbReference>
<dbReference type="SUPFAM" id="SSF49384">
    <property type="entry name" value="Carbohydrate-binding domain"/>
    <property type="match status" value="1"/>
</dbReference>
<feature type="domain" description="Ice-binding protein C-terminal" evidence="3">
    <location>
        <begin position="163"/>
        <end position="186"/>
    </location>
</feature>
<comment type="caution">
    <text evidence="5">The sequence shown here is derived from an EMBL/GenBank/DDBJ whole genome shotgun (WGS) entry which is preliminary data.</text>
</comment>
<reference evidence="4" key="1">
    <citation type="journal article" date="2014" name="Int. J. Syst. Evol. Microbiol.">
        <title>Complete genome of a new Firmicutes species belonging to the dominant human colonic microbiota ('Ruminococcus bicirculans') reveals two chromosomes and a selective capacity to utilize plant glucans.</title>
        <authorList>
            <consortium name="NISC Comparative Sequencing Program"/>
            <person name="Wegmann U."/>
            <person name="Louis P."/>
            <person name="Goesmann A."/>
            <person name="Henrissat B."/>
            <person name="Duncan S.H."/>
            <person name="Flint H.J."/>
        </authorList>
    </citation>
    <scope>NUCLEOTIDE SEQUENCE</scope>
    <source>
        <strain evidence="4">CGMCC 1.15931</strain>
    </source>
</reference>
<dbReference type="RefSeq" id="WP_155472487.1">
    <property type="nucleotide sequence ID" value="NZ_BMKG01000028.1"/>
</dbReference>
<dbReference type="AlphaFoldDB" id="A0A6I3T173"/>
<evidence type="ECO:0000313" key="7">
    <source>
        <dbReference type="Proteomes" id="UP000622638"/>
    </source>
</evidence>
<evidence type="ECO:0000313" key="5">
    <source>
        <dbReference type="EMBL" id="MTV55213.1"/>
    </source>
</evidence>
<feature type="chain" id="PRO_5026064470" evidence="1">
    <location>
        <begin position="27"/>
        <end position="188"/>
    </location>
</feature>
<evidence type="ECO:0000259" key="2">
    <source>
        <dbReference type="Pfam" id="PF00963"/>
    </source>
</evidence>
<feature type="domain" description="Cohesin" evidence="2">
    <location>
        <begin position="40"/>
        <end position="154"/>
    </location>
</feature>
<reference evidence="4" key="4">
    <citation type="submission" date="2024-05" db="EMBL/GenBank/DDBJ databases">
        <authorList>
            <person name="Sun Q."/>
            <person name="Zhou Y."/>
        </authorList>
    </citation>
    <scope>NUCLEOTIDE SEQUENCE</scope>
    <source>
        <strain evidence="4">CGMCC 1.15931</strain>
    </source>
</reference>
<dbReference type="OrthoDB" id="8904568at2"/>
<dbReference type="EMBL" id="WNKZ01000075">
    <property type="protein sequence ID" value="MTV55213.1"/>
    <property type="molecule type" value="Genomic_DNA"/>
</dbReference>
<proteinExistence type="predicted"/>
<dbReference type="Pfam" id="PF00963">
    <property type="entry name" value="Cohesin"/>
    <property type="match status" value="1"/>
</dbReference>
<name>A0A6I3T173_9BURK</name>
<dbReference type="InterPro" id="IPR008965">
    <property type="entry name" value="CBM2/CBM3_carb-bd_dom_sf"/>
</dbReference>
<dbReference type="GO" id="GO:0000272">
    <property type="term" value="P:polysaccharide catabolic process"/>
    <property type="evidence" value="ECO:0007669"/>
    <property type="project" value="InterPro"/>
</dbReference>
<reference evidence="7" key="2">
    <citation type="journal article" date="2019" name="Int. J. Syst. Evol. Microbiol.">
        <title>The Global Catalogue of Microorganisms (GCM) 10K type strain sequencing project: providing services to taxonomists for standard genome sequencing and annotation.</title>
        <authorList>
            <consortium name="The Broad Institute Genomics Platform"/>
            <consortium name="The Broad Institute Genome Sequencing Center for Infectious Disease"/>
            <person name="Wu L."/>
            <person name="Ma J."/>
        </authorList>
    </citation>
    <scope>NUCLEOTIDE SEQUENCE [LARGE SCALE GENOMIC DNA]</scope>
    <source>
        <strain evidence="7">CGMCC 1.15931</strain>
    </source>
</reference>
<evidence type="ECO:0000259" key="3">
    <source>
        <dbReference type="Pfam" id="PF07589"/>
    </source>
</evidence>
<dbReference type="InterPro" id="IPR013424">
    <property type="entry name" value="Ice-binding_C"/>
</dbReference>
<keyword evidence="1" id="KW-0732">Signal</keyword>